<dbReference type="EMBL" id="KV428020">
    <property type="protein sequence ID" value="KZT41604.1"/>
    <property type="molecule type" value="Genomic_DNA"/>
</dbReference>
<dbReference type="SUPFAM" id="SSF53474">
    <property type="entry name" value="alpha/beta-Hydrolases"/>
    <property type="match status" value="1"/>
</dbReference>
<dbReference type="InterPro" id="IPR029058">
    <property type="entry name" value="AB_hydrolase_fold"/>
</dbReference>
<name>A0A166GEG4_9AGAM</name>
<proteinExistence type="predicted"/>
<dbReference type="GO" id="GO:0006629">
    <property type="term" value="P:lipid metabolic process"/>
    <property type="evidence" value="ECO:0007669"/>
    <property type="project" value="InterPro"/>
</dbReference>
<dbReference type="Pfam" id="PF01764">
    <property type="entry name" value="Lipase_3"/>
    <property type="match status" value="1"/>
</dbReference>
<dbReference type="InterPro" id="IPR002921">
    <property type="entry name" value="Fungal_lipase-type"/>
</dbReference>
<feature type="domain" description="Fungal lipase-type" evidence="1">
    <location>
        <begin position="160"/>
        <end position="303"/>
    </location>
</feature>
<protein>
    <recommendedName>
        <fullName evidence="1">Fungal lipase-type domain-containing protein</fullName>
    </recommendedName>
</protein>
<evidence type="ECO:0000313" key="3">
    <source>
        <dbReference type="Proteomes" id="UP000076798"/>
    </source>
</evidence>
<reference evidence="2 3" key="1">
    <citation type="journal article" date="2016" name="Mol. Biol. Evol.">
        <title>Comparative Genomics of Early-Diverging Mushroom-Forming Fungi Provides Insights into the Origins of Lignocellulose Decay Capabilities.</title>
        <authorList>
            <person name="Nagy L.G."/>
            <person name="Riley R."/>
            <person name="Tritt A."/>
            <person name="Adam C."/>
            <person name="Daum C."/>
            <person name="Floudas D."/>
            <person name="Sun H."/>
            <person name="Yadav J.S."/>
            <person name="Pangilinan J."/>
            <person name="Larsson K.H."/>
            <person name="Matsuura K."/>
            <person name="Barry K."/>
            <person name="Labutti K."/>
            <person name="Kuo R."/>
            <person name="Ohm R.A."/>
            <person name="Bhattacharya S.S."/>
            <person name="Shirouzu T."/>
            <person name="Yoshinaga Y."/>
            <person name="Martin F.M."/>
            <person name="Grigoriev I.V."/>
            <person name="Hibbett D.S."/>
        </authorList>
    </citation>
    <scope>NUCLEOTIDE SEQUENCE [LARGE SCALE GENOMIC DNA]</scope>
    <source>
        <strain evidence="2 3">HHB10207 ss-3</strain>
    </source>
</reference>
<dbReference type="OrthoDB" id="406844at2759"/>
<dbReference type="AlphaFoldDB" id="A0A166GEG4"/>
<keyword evidence="3" id="KW-1185">Reference proteome</keyword>
<accession>A0A166GEG4</accession>
<dbReference type="Gene3D" id="3.40.50.1820">
    <property type="entry name" value="alpha/beta hydrolase"/>
    <property type="match status" value="1"/>
</dbReference>
<dbReference type="Proteomes" id="UP000076798">
    <property type="component" value="Unassembled WGS sequence"/>
</dbReference>
<evidence type="ECO:0000313" key="2">
    <source>
        <dbReference type="EMBL" id="KZT41604.1"/>
    </source>
</evidence>
<evidence type="ECO:0000259" key="1">
    <source>
        <dbReference type="Pfam" id="PF01764"/>
    </source>
</evidence>
<sequence>MIVPQAALARDVYDVRGFSSIVQNRPRCIKRSRDLAVSSSEVPYSFSLPKPHTTIDTTSHGAVGYTSTSFATSLCSNALLDTKAPLSKLRSSIEQLVPNYISEFKDKGMAGWEVVWGPTVWKHKLEWWESDKKTGPDNTWFIGHHPAAQFHDGTFDTYVVSIAGTASTYAWLKEDFVVRPVVDFNEFAANIKQVPVAATDIDDNTKTYIALGDAQAVYTLLNTTAPSSARSPGTTIVDFLQNLPSTLETAPRIVFTGHSLGGALTPMTALILQLQQAKPLKKVFTFPTAGPTPGNKNFANLFGKFNPLQFLGPAPYQAWNSNLRNVYDAIPQAWSTDQTDYPDQNIKHILKLYGDIPRAVYAVVWVPIQFALGLVDASKITYIPIPGMTFGAPQPPVPQKFSQFLGTVRDQHVAAYEDFLGVIPPSVSAVIKRSCLLWPTVGKKTLEEWAEGLPVFEQRGLQRSLDNEVAKDTQVQALVSTR</sequence>
<organism evidence="2 3">
    <name type="scientific">Sistotremastrum suecicum HHB10207 ss-3</name>
    <dbReference type="NCBI Taxonomy" id="1314776"/>
    <lineage>
        <taxon>Eukaryota</taxon>
        <taxon>Fungi</taxon>
        <taxon>Dikarya</taxon>
        <taxon>Basidiomycota</taxon>
        <taxon>Agaricomycotina</taxon>
        <taxon>Agaricomycetes</taxon>
        <taxon>Sistotremastrales</taxon>
        <taxon>Sistotremastraceae</taxon>
        <taxon>Sistotremastrum</taxon>
    </lineage>
</organism>
<gene>
    <name evidence="2" type="ORF">SISSUDRAFT_1042698</name>
</gene>